<evidence type="ECO:0000313" key="3">
    <source>
        <dbReference type="Proteomes" id="UP001215280"/>
    </source>
</evidence>
<keyword evidence="3" id="KW-1185">Reference proteome</keyword>
<dbReference type="Proteomes" id="UP001215280">
    <property type="component" value="Unassembled WGS sequence"/>
</dbReference>
<dbReference type="AlphaFoldDB" id="A0AAD7IUP8"/>
<sequence length="234" mass="26398">MIRCNSNNDLLDWSLQTSGRNGKVTRKTKEEKDASTYAVGIESRLVSIAPTQGRAQEAGLGLFISQRHGEAPEEGSQEFKRPGISGGGKMVHVRELPATKFEANSTQGFNFNAAHVPLSEMNRQGDEKPAWGRQFRVSRYTNAITELWRRMELEILDGAYASQTVWIVYYETNGPKIRKEDRILGEAEGISNKFTASHRYEYGCCNHACLRNFLDLQYWCSVSIPDPPTAIYLK</sequence>
<comment type="caution">
    <text evidence="2">The sequence shown here is derived from an EMBL/GenBank/DDBJ whole genome shotgun (WGS) entry which is preliminary data.</text>
</comment>
<name>A0AAD7IUP8_9AGAR</name>
<protein>
    <submittedName>
        <fullName evidence="2">Uncharacterized protein</fullName>
    </submittedName>
</protein>
<feature type="region of interest" description="Disordered" evidence="1">
    <location>
        <begin position="69"/>
        <end position="88"/>
    </location>
</feature>
<gene>
    <name evidence="2" type="ORF">DFH07DRAFT_775070</name>
</gene>
<proteinExistence type="predicted"/>
<feature type="compositionally biased region" description="Basic and acidic residues" evidence="1">
    <location>
        <begin position="69"/>
        <end position="81"/>
    </location>
</feature>
<accession>A0AAD7IUP8</accession>
<organism evidence="2 3">
    <name type="scientific">Mycena maculata</name>
    <dbReference type="NCBI Taxonomy" id="230809"/>
    <lineage>
        <taxon>Eukaryota</taxon>
        <taxon>Fungi</taxon>
        <taxon>Dikarya</taxon>
        <taxon>Basidiomycota</taxon>
        <taxon>Agaricomycotina</taxon>
        <taxon>Agaricomycetes</taxon>
        <taxon>Agaricomycetidae</taxon>
        <taxon>Agaricales</taxon>
        <taxon>Marasmiineae</taxon>
        <taxon>Mycenaceae</taxon>
        <taxon>Mycena</taxon>
    </lineage>
</organism>
<dbReference type="EMBL" id="JARJLG010000081">
    <property type="protein sequence ID" value="KAJ7750739.1"/>
    <property type="molecule type" value="Genomic_DNA"/>
</dbReference>
<evidence type="ECO:0000256" key="1">
    <source>
        <dbReference type="SAM" id="MobiDB-lite"/>
    </source>
</evidence>
<evidence type="ECO:0000313" key="2">
    <source>
        <dbReference type="EMBL" id="KAJ7750739.1"/>
    </source>
</evidence>
<reference evidence="2" key="1">
    <citation type="submission" date="2023-03" db="EMBL/GenBank/DDBJ databases">
        <title>Massive genome expansion in bonnet fungi (Mycena s.s.) driven by repeated elements and novel gene families across ecological guilds.</title>
        <authorList>
            <consortium name="Lawrence Berkeley National Laboratory"/>
            <person name="Harder C.B."/>
            <person name="Miyauchi S."/>
            <person name="Viragh M."/>
            <person name="Kuo A."/>
            <person name="Thoen E."/>
            <person name="Andreopoulos B."/>
            <person name="Lu D."/>
            <person name="Skrede I."/>
            <person name="Drula E."/>
            <person name="Henrissat B."/>
            <person name="Morin E."/>
            <person name="Kohler A."/>
            <person name="Barry K."/>
            <person name="LaButti K."/>
            <person name="Morin E."/>
            <person name="Salamov A."/>
            <person name="Lipzen A."/>
            <person name="Mereny Z."/>
            <person name="Hegedus B."/>
            <person name="Baldrian P."/>
            <person name="Stursova M."/>
            <person name="Weitz H."/>
            <person name="Taylor A."/>
            <person name="Grigoriev I.V."/>
            <person name="Nagy L.G."/>
            <person name="Martin F."/>
            <person name="Kauserud H."/>
        </authorList>
    </citation>
    <scope>NUCLEOTIDE SEQUENCE</scope>
    <source>
        <strain evidence="2">CBHHK188m</strain>
    </source>
</reference>